<evidence type="ECO:0008006" key="4">
    <source>
        <dbReference type="Google" id="ProtNLM"/>
    </source>
</evidence>
<dbReference type="EMBL" id="CP131059">
    <property type="protein sequence ID" value="WNY24356.1"/>
    <property type="molecule type" value="Genomic_DNA"/>
</dbReference>
<feature type="transmembrane region" description="Helical" evidence="1">
    <location>
        <begin position="71"/>
        <end position="98"/>
    </location>
</feature>
<keyword evidence="1" id="KW-1133">Transmembrane helix</keyword>
<dbReference type="AlphaFoldDB" id="A0AA96V0W1"/>
<reference evidence="2 3" key="1">
    <citation type="submission" date="2023-07" db="EMBL/GenBank/DDBJ databases">
        <title>Closed genoem sequence of Methanomicrococcus sp. Hf6.</title>
        <authorList>
            <person name="Poehlein A."/>
            <person name="Protasov E."/>
            <person name="Platt K."/>
            <person name="Reeh H."/>
            <person name="Daniel R."/>
            <person name="Brune A."/>
        </authorList>
    </citation>
    <scope>NUCLEOTIDE SEQUENCE [LARGE SCALE GENOMIC DNA]</scope>
    <source>
        <strain evidence="2 3">Hf6</strain>
    </source>
</reference>
<name>A0AA96V0W1_9EURY</name>
<gene>
    <name evidence="2" type="ORF">MmiHf6_16870</name>
</gene>
<evidence type="ECO:0000313" key="3">
    <source>
        <dbReference type="Proteomes" id="UP001302978"/>
    </source>
</evidence>
<dbReference type="KEGG" id="mehf:MmiHf6_16870"/>
<dbReference type="Proteomes" id="UP001302978">
    <property type="component" value="Chromosome"/>
</dbReference>
<accession>A0AA96V0W1</accession>
<evidence type="ECO:0000256" key="1">
    <source>
        <dbReference type="SAM" id="Phobius"/>
    </source>
</evidence>
<keyword evidence="1" id="KW-0472">Membrane</keyword>
<protein>
    <recommendedName>
        <fullName evidence="4">Transmembrane protein</fullName>
    </recommendedName>
</protein>
<proteinExistence type="predicted"/>
<keyword evidence="1" id="KW-0812">Transmembrane</keyword>
<sequence length="211" mass="23227">MEILSRTKQKTQKPLSLKFCFSDYACSFLQLSFTAAAPAETANLQLSFTVSAWRAVSVSAWQAVSVSAWRAVSVSACVAVSVSACVAVSVSVCICFFLRNPFAFADVPPLPAGFSFCRYLQVSVSAATYRFLFLPLPTGFCFCRYLQVSVSAATYRFALCRCRQPQPAGSSPPPREPHNFLKITKPGKLFLKTTKTGNLFLKNNRNGKRIF</sequence>
<organism evidence="2 3">
    <name type="scientific">Methanimicrococcus hongohii</name>
    <dbReference type="NCBI Taxonomy" id="3028295"/>
    <lineage>
        <taxon>Archaea</taxon>
        <taxon>Methanobacteriati</taxon>
        <taxon>Methanobacteriota</taxon>
        <taxon>Stenosarchaea group</taxon>
        <taxon>Methanomicrobia</taxon>
        <taxon>Methanosarcinales</taxon>
        <taxon>Methanosarcinaceae</taxon>
        <taxon>Methanimicrococcus</taxon>
    </lineage>
</organism>
<evidence type="ECO:0000313" key="2">
    <source>
        <dbReference type="EMBL" id="WNY24356.1"/>
    </source>
</evidence>
<keyword evidence="3" id="KW-1185">Reference proteome</keyword>